<dbReference type="AlphaFoldDB" id="A0A345PAE7"/>
<dbReference type="RefSeq" id="WP_114900364.1">
    <property type="nucleotide sequence ID" value="NZ_CP031222.1"/>
</dbReference>
<reference evidence="3 4" key="1">
    <citation type="submission" date="2018-07" db="EMBL/GenBank/DDBJ databases">
        <title>Genome sequencing of Moraxellaceae gen. HYN0046.</title>
        <authorList>
            <person name="Kim M."/>
            <person name="Yi H."/>
        </authorList>
    </citation>
    <scope>NUCLEOTIDE SEQUENCE [LARGE SCALE GENOMIC DNA]</scope>
    <source>
        <strain evidence="3 4">HYN0046</strain>
    </source>
</reference>
<dbReference type="Proteomes" id="UP000253940">
    <property type="component" value="Chromosome"/>
</dbReference>
<name>A0A345PAE7_9GAMM</name>
<dbReference type="OrthoDB" id="997196at2"/>
<gene>
    <name evidence="3" type="ORF">HYN46_16290</name>
</gene>
<dbReference type="KEGG" id="mbah:HYN46_16290"/>
<dbReference type="SUPFAM" id="SSF49772">
    <property type="entry name" value="Ecotin, trypsin inhibitor"/>
    <property type="match status" value="1"/>
</dbReference>
<evidence type="ECO:0000313" key="3">
    <source>
        <dbReference type="EMBL" id="AXI04256.1"/>
    </source>
</evidence>
<dbReference type="Pfam" id="PF03974">
    <property type="entry name" value="Ecotin"/>
    <property type="match status" value="1"/>
</dbReference>
<dbReference type="NCBIfam" id="NF002987">
    <property type="entry name" value="PRK03719.1"/>
    <property type="match status" value="1"/>
</dbReference>
<protein>
    <submittedName>
        <fullName evidence="3">Ecotin</fullName>
    </submittedName>
</protein>
<feature type="signal peptide" evidence="2">
    <location>
        <begin position="1"/>
        <end position="20"/>
    </location>
</feature>
<dbReference type="EMBL" id="CP031222">
    <property type="protein sequence ID" value="AXI04256.1"/>
    <property type="molecule type" value="Genomic_DNA"/>
</dbReference>
<dbReference type="PIRSF" id="PIRSF006865">
    <property type="entry name" value="Prot_inh_ecotin"/>
    <property type="match status" value="1"/>
</dbReference>
<sequence length="172" mass="18859">MKSLPVVLLSILSTACAVHATSAQPQDAVTVNAPSINPESLKNLAPFPKAQAGFQRYVIHVPATGNDDNYQVELIAGKTAKVDCNIHRLNGNIAEKDLSGWGYTYYEFTTQGQMSSTMMACPHQAETEKFVTGATKLVRYNSRLPVVVFVPNGYELKYRLWKAQEIVAAPVN</sequence>
<keyword evidence="4" id="KW-1185">Reference proteome</keyword>
<feature type="chain" id="PRO_5016972034" evidence="2">
    <location>
        <begin position="21"/>
        <end position="172"/>
    </location>
</feature>
<dbReference type="PANTHER" id="PTHR35890">
    <property type="match status" value="1"/>
</dbReference>
<dbReference type="Gene3D" id="2.60.40.550">
    <property type="entry name" value="Ecotin"/>
    <property type="match status" value="1"/>
</dbReference>
<proteinExistence type="inferred from homology"/>
<evidence type="ECO:0000256" key="1">
    <source>
        <dbReference type="ARBA" id="ARBA00010558"/>
    </source>
</evidence>
<dbReference type="PANTHER" id="PTHR35890:SF3">
    <property type="entry name" value="ECOTIN"/>
    <property type="match status" value="1"/>
</dbReference>
<evidence type="ECO:0000313" key="4">
    <source>
        <dbReference type="Proteomes" id="UP000253940"/>
    </source>
</evidence>
<organism evidence="3 4">
    <name type="scientific">Aquirhabdus parva</name>
    <dbReference type="NCBI Taxonomy" id="2283318"/>
    <lineage>
        <taxon>Bacteria</taxon>
        <taxon>Pseudomonadati</taxon>
        <taxon>Pseudomonadota</taxon>
        <taxon>Gammaproteobacteria</taxon>
        <taxon>Moraxellales</taxon>
        <taxon>Moraxellaceae</taxon>
        <taxon>Aquirhabdus</taxon>
    </lineage>
</organism>
<keyword evidence="2" id="KW-0732">Signal</keyword>
<comment type="similarity">
    <text evidence="1">Belongs to the protease inhibitor I11 (ecotin) family.</text>
</comment>
<dbReference type="PROSITE" id="PS51257">
    <property type="entry name" value="PROKAR_LIPOPROTEIN"/>
    <property type="match status" value="1"/>
</dbReference>
<dbReference type="InterPro" id="IPR005658">
    <property type="entry name" value="Prot_inh_ecotin"/>
</dbReference>
<accession>A0A345PAE7</accession>
<evidence type="ECO:0000256" key="2">
    <source>
        <dbReference type="SAM" id="SignalP"/>
    </source>
</evidence>
<dbReference type="GO" id="GO:0004867">
    <property type="term" value="F:serine-type endopeptidase inhibitor activity"/>
    <property type="evidence" value="ECO:0007669"/>
    <property type="project" value="InterPro"/>
</dbReference>
<dbReference type="InterPro" id="IPR036198">
    <property type="entry name" value="Ecotin_sf"/>
</dbReference>